<evidence type="ECO:0000313" key="6">
    <source>
        <dbReference type="EMBL" id="KAJ5080640.1"/>
    </source>
</evidence>
<evidence type="ECO:0000313" key="7">
    <source>
        <dbReference type="Proteomes" id="UP001149090"/>
    </source>
</evidence>
<dbReference type="InterPro" id="IPR003822">
    <property type="entry name" value="PAH"/>
</dbReference>
<comment type="caution">
    <text evidence="6">The sequence shown here is derived from an EMBL/GenBank/DDBJ whole genome shotgun (WGS) entry which is preliminary data.</text>
</comment>
<dbReference type="AlphaFoldDB" id="A0A9Q0LZD6"/>
<dbReference type="GO" id="GO:0000122">
    <property type="term" value="P:negative regulation of transcription by RNA polymerase II"/>
    <property type="evidence" value="ECO:0007669"/>
    <property type="project" value="TreeGrafter"/>
</dbReference>
<protein>
    <submittedName>
        <fullName evidence="6">Sin3a isoform g</fullName>
    </submittedName>
</protein>
<feature type="compositionally biased region" description="Basic and acidic residues" evidence="5">
    <location>
        <begin position="7"/>
        <end position="19"/>
    </location>
</feature>
<keyword evidence="7" id="KW-1185">Reference proteome</keyword>
<dbReference type="Proteomes" id="UP001149090">
    <property type="component" value="Unassembled WGS sequence"/>
</dbReference>
<keyword evidence="3 4" id="KW-0539">Nucleus</keyword>
<comment type="subcellular location">
    <subcellularLocation>
        <location evidence="1 4">Nucleus</location>
    </subcellularLocation>
</comment>
<dbReference type="Gene3D" id="1.20.1160.11">
    <property type="entry name" value="Paired amphipathic helix"/>
    <property type="match status" value="2"/>
</dbReference>
<evidence type="ECO:0000256" key="4">
    <source>
        <dbReference type="PROSITE-ProRule" id="PRU00810"/>
    </source>
</evidence>
<evidence type="ECO:0000256" key="3">
    <source>
        <dbReference type="ARBA" id="ARBA00023242"/>
    </source>
</evidence>
<evidence type="ECO:0000256" key="1">
    <source>
        <dbReference type="ARBA" id="ARBA00004123"/>
    </source>
</evidence>
<dbReference type="Pfam" id="PF02671">
    <property type="entry name" value="PAH"/>
    <property type="match status" value="2"/>
</dbReference>
<dbReference type="PROSITE" id="PS51477">
    <property type="entry name" value="PAH"/>
    <property type="match status" value="2"/>
</dbReference>
<dbReference type="GO" id="GO:0003714">
    <property type="term" value="F:transcription corepressor activity"/>
    <property type="evidence" value="ECO:0007669"/>
    <property type="project" value="InterPro"/>
</dbReference>
<dbReference type="GO" id="GO:0000785">
    <property type="term" value="C:chromatin"/>
    <property type="evidence" value="ECO:0007669"/>
    <property type="project" value="TreeGrafter"/>
</dbReference>
<accession>A0A9Q0LZD6</accession>
<dbReference type="PANTHER" id="PTHR12346">
    <property type="entry name" value="SIN3B-RELATED"/>
    <property type="match status" value="1"/>
</dbReference>
<dbReference type="OrthoDB" id="10265969at2759"/>
<organism evidence="6 7">
    <name type="scientific">Anaeramoeba ignava</name>
    <name type="common">Anaerobic marine amoeba</name>
    <dbReference type="NCBI Taxonomy" id="1746090"/>
    <lineage>
        <taxon>Eukaryota</taxon>
        <taxon>Metamonada</taxon>
        <taxon>Anaeramoebidae</taxon>
        <taxon>Anaeramoeba</taxon>
    </lineage>
</organism>
<gene>
    <name evidence="6" type="ORF">M0811_13892</name>
</gene>
<proteinExistence type="predicted"/>
<sequence>MNENKEDEEKNEEKSKNVDDLQLNCHLEFSFENQKENQKETKNSSEFIFNYSEKDLNEKTILETLSQNENKNDKINLSYCLANQNNCGNFDDNFIFQSKEEQKKSLNFYFQKERSEQDFETQNQTTKALEFLEKVQNRYKEKPQIYRNFLNLIKQYKCGKMNTQHFIHEVFFLFHKHKDLILGLNNFLPKNTRITEQVLERKLSQVSLAVEFVSKIHKRFEDNPQIYNEFVQLLFGYHLNKISTDETLQKISHLFSDDPILIQEFLRFIPLGNQTNQGLFCKNDRKNKKGELLECPHFVECKRQKLEQKKNGEKKNGEKNDEKKNYN</sequence>
<dbReference type="EMBL" id="JAPDFW010000005">
    <property type="protein sequence ID" value="KAJ5080640.1"/>
    <property type="molecule type" value="Genomic_DNA"/>
</dbReference>
<evidence type="ECO:0000256" key="5">
    <source>
        <dbReference type="SAM" id="MobiDB-lite"/>
    </source>
</evidence>
<evidence type="ECO:0000256" key="2">
    <source>
        <dbReference type="ARBA" id="ARBA00022491"/>
    </source>
</evidence>
<feature type="region of interest" description="Disordered" evidence="5">
    <location>
        <begin position="1"/>
        <end position="21"/>
    </location>
</feature>
<dbReference type="SUPFAM" id="SSF47762">
    <property type="entry name" value="PAH2 domain"/>
    <property type="match status" value="2"/>
</dbReference>
<keyword evidence="2" id="KW-0678">Repressor</keyword>
<dbReference type="GO" id="GO:0000118">
    <property type="term" value="C:histone deacetylase complex"/>
    <property type="evidence" value="ECO:0007669"/>
    <property type="project" value="TreeGrafter"/>
</dbReference>
<dbReference type="InterPro" id="IPR039774">
    <property type="entry name" value="Sin3-like"/>
</dbReference>
<name>A0A9Q0LZD6_ANAIG</name>
<dbReference type="PANTHER" id="PTHR12346:SF0">
    <property type="entry name" value="SIN3A, ISOFORM G"/>
    <property type="match status" value="1"/>
</dbReference>
<dbReference type="InterPro" id="IPR036600">
    <property type="entry name" value="PAH_sf"/>
</dbReference>
<reference evidence="6" key="1">
    <citation type="submission" date="2022-10" db="EMBL/GenBank/DDBJ databases">
        <title>Novel sulphate-reducing endosymbionts in the free-living metamonad Anaeramoeba.</title>
        <authorList>
            <person name="Jerlstrom-Hultqvist J."/>
            <person name="Cepicka I."/>
            <person name="Gallot-Lavallee L."/>
            <person name="Salas-Leiva D."/>
            <person name="Curtis B.A."/>
            <person name="Zahonova K."/>
            <person name="Pipaliya S."/>
            <person name="Dacks J."/>
            <person name="Roger A.J."/>
        </authorList>
    </citation>
    <scope>NUCLEOTIDE SEQUENCE</scope>
    <source>
        <strain evidence="6">BMAN</strain>
    </source>
</reference>